<dbReference type="OrthoDB" id="384291at2157"/>
<gene>
    <name evidence="1" type="ORF">SAMN05443661_13332</name>
</gene>
<reference evidence="1 2" key="1">
    <citation type="submission" date="2016-10" db="EMBL/GenBank/DDBJ databases">
        <authorList>
            <person name="de Groot N.N."/>
        </authorList>
    </citation>
    <scope>NUCLEOTIDE SEQUENCE [LARGE SCALE GENOMIC DNA]</scope>
    <source>
        <strain evidence="1 2">SP2</strain>
    </source>
</reference>
<evidence type="ECO:0000313" key="1">
    <source>
        <dbReference type="EMBL" id="SFJ48449.1"/>
    </source>
</evidence>
<dbReference type="GeneID" id="14208469"/>
<name>A0A1I3RS11_9EURY</name>
<protein>
    <submittedName>
        <fullName evidence="1">Uncharacterized protein</fullName>
    </submittedName>
</protein>
<dbReference type="Proteomes" id="UP000182829">
    <property type="component" value="Unassembled WGS sequence"/>
</dbReference>
<accession>A0A1I3RS11</accession>
<dbReference type="EMBL" id="FORO01000033">
    <property type="protein sequence ID" value="SFJ48449.1"/>
    <property type="molecule type" value="Genomic_DNA"/>
</dbReference>
<dbReference type="RefSeq" id="WP_005580382.1">
    <property type="nucleotide sequence ID" value="NZ_FORO01000033.1"/>
</dbReference>
<sequence>MVDIKLSEVDNIDKLRDNYQNLDVSEEQPFEAWAQQKLHAEIERVGVREPVETWAMKTLRRDIREEEMMESLASLADRVH</sequence>
<dbReference type="AlphaFoldDB" id="A0A1I3RS11"/>
<proteinExistence type="predicted"/>
<organism evidence="1 2">
    <name type="scientific">Natronobacterium gregoryi</name>
    <dbReference type="NCBI Taxonomy" id="44930"/>
    <lineage>
        <taxon>Archaea</taxon>
        <taxon>Methanobacteriati</taxon>
        <taxon>Methanobacteriota</taxon>
        <taxon>Stenosarchaea group</taxon>
        <taxon>Halobacteria</taxon>
        <taxon>Halobacteriales</taxon>
        <taxon>Natrialbaceae</taxon>
        <taxon>Natronobacterium</taxon>
    </lineage>
</organism>
<evidence type="ECO:0000313" key="2">
    <source>
        <dbReference type="Proteomes" id="UP000182829"/>
    </source>
</evidence>